<proteinExistence type="predicted"/>
<evidence type="ECO:0000313" key="3">
    <source>
        <dbReference type="Proteomes" id="UP000188543"/>
    </source>
</evidence>
<protein>
    <submittedName>
        <fullName evidence="2">Uncharacterized protein</fullName>
    </submittedName>
</protein>
<name>A0A1V2Y1H5_9BURK</name>
<evidence type="ECO:0000313" key="4">
    <source>
        <dbReference type="Proteomes" id="UP000191686"/>
    </source>
</evidence>
<dbReference type="RefSeq" id="WP_058902530.1">
    <property type="nucleotide sequence ID" value="NZ_CADETK010000018.1"/>
</dbReference>
<dbReference type="EMBL" id="JYMX02000042">
    <property type="protein sequence ID" value="MCW3716373.1"/>
    <property type="molecule type" value="Genomic_DNA"/>
</dbReference>
<evidence type="ECO:0000313" key="1">
    <source>
        <dbReference type="EMBL" id="MCW3716373.1"/>
    </source>
</evidence>
<dbReference type="Proteomes" id="UP000191686">
    <property type="component" value="Unassembled WGS sequence"/>
</dbReference>
<sequence length="98" mass="10533">MEENAGPTVIVTDGAAVADGGSLWIRIAVDGQARDYSLDRALASRGTPRYDSIRGTHGVLSNEERRALRVLLERIADPAMWAGIVGTFIEVLKRADGP</sequence>
<reference evidence="2 3" key="2">
    <citation type="submission" date="2016-08" db="EMBL/GenBank/DDBJ databases">
        <authorList>
            <person name="Seilhamer J.J."/>
        </authorList>
    </citation>
    <scope>NUCLEOTIDE SEQUENCE [LARGE SCALE GENOMIC DNA]</scope>
    <source>
        <strain evidence="2 3">VC14762</strain>
    </source>
</reference>
<accession>A0A1V2Y1H5</accession>
<dbReference type="GeneID" id="56560858"/>
<gene>
    <name evidence="2" type="ORF">A8E72_23005</name>
    <name evidence="1" type="ORF">UE95_034320</name>
</gene>
<dbReference type="AlphaFoldDB" id="A0A1V2Y1H5"/>
<organism evidence="2 3">
    <name type="scientific">Burkholderia cenocepacia</name>
    <dbReference type="NCBI Taxonomy" id="95486"/>
    <lineage>
        <taxon>Bacteria</taxon>
        <taxon>Pseudomonadati</taxon>
        <taxon>Pseudomonadota</taxon>
        <taxon>Betaproteobacteria</taxon>
        <taxon>Burkholderiales</taxon>
        <taxon>Burkholderiaceae</taxon>
        <taxon>Burkholderia</taxon>
        <taxon>Burkholderia cepacia complex</taxon>
    </lineage>
</organism>
<reference evidence="1 4" key="4">
    <citation type="journal article" date="2017" name="Front. Microbiol.">
        <title>Genomics Reveals a Unique Clone of Burkholderia cenocepacia Harboring an Actively Excising Novel Genomic Island.</title>
        <authorList>
            <person name="Patil P.P."/>
            <person name="Mali S."/>
            <person name="Midha S."/>
            <person name="Gautam V."/>
            <person name="Dash L."/>
            <person name="Kumar S."/>
            <person name="Shastri J."/>
            <person name="Singhal L."/>
            <person name="Patil P.B."/>
        </authorList>
    </citation>
    <scope>NUCLEOTIDE SEQUENCE [LARGE SCALE GENOMIC DNA]</scope>
    <source>
        <strain evidence="1 4">BC-19</strain>
    </source>
</reference>
<reference evidence="1" key="5">
    <citation type="submission" date="2021-09" db="EMBL/GenBank/DDBJ databases">
        <authorList>
            <person name="Saroha T."/>
            <person name="Patil P."/>
            <person name="Gautam D.V."/>
            <person name="Patil D.P.B."/>
        </authorList>
    </citation>
    <scope>NUCLEOTIDE SEQUENCE</scope>
    <source>
        <strain evidence="1">BC-19</strain>
    </source>
</reference>
<dbReference type="OrthoDB" id="9008768at2"/>
<dbReference type="Proteomes" id="UP000188543">
    <property type="component" value="Unassembled WGS sequence"/>
</dbReference>
<evidence type="ECO:0000313" key="2">
    <source>
        <dbReference type="EMBL" id="ONU81558.1"/>
    </source>
</evidence>
<dbReference type="EMBL" id="MUTJ01000073">
    <property type="protein sequence ID" value="ONU81558.1"/>
    <property type="molecule type" value="Genomic_DNA"/>
</dbReference>
<reference evidence="1" key="1">
    <citation type="submission" date="2015-02" db="EMBL/GenBank/DDBJ databases">
        <authorList>
            <person name="Patil P.P."/>
            <person name="Midha S."/>
            <person name="Mali S."/>
            <person name="Gautam V."/>
            <person name="Dash L."/>
            <person name="Kumar S."/>
            <person name="Shastri J."/>
            <person name="Singhal L."/>
            <person name="Patil P.B."/>
        </authorList>
    </citation>
    <scope>NUCLEOTIDE SEQUENCE</scope>
    <source>
        <strain evidence="1">BC-19</strain>
    </source>
</reference>
<comment type="caution">
    <text evidence="2">The sequence shown here is derived from an EMBL/GenBank/DDBJ whole genome shotgun (WGS) entry which is preliminary data.</text>
</comment>
<reference evidence="1 4" key="3">
    <citation type="journal article" date="2017" name="Front. Microbiol.">
        <title>Genomics reveals a unique clone of Burkholderia cenocepacia harbouring an actively excising novel genomic island.</title>
        <authorList>
            <person name="Patil P."/>
            <person name="Mali S."/>
            <person name="Midha S."/>
            <person name="Gautam V."/>
            <person name="Dash L."/>
            <person name="Kumar S."/>
            <person name="Shastri J."/>
            <person name="Singhal L."/>
            <person name="Patil P.B."/>
        </authorList>
    </citation>
    <scope>NUCLEOTIDE SEQUENCE [LARGE SCALE GENOMIC DNA]</scope>
    <source>
        <strain evidence="1 4">BC-19</strain>
    </source>
</reference>